<dbReference type="AlphaFoldDB" id="A0A2T0A0U7"/>
<name>A0A2T0A0U7_RHOTO</name>
<dbReference type="Gene3D" id="6.10.140.2220">
    <property type="match status" value="1"/>
</dbReference>
<protein>
    <submittedName>
        <fullName evidence="2">Uncharacterized protein</fullName>
    </submittedName>
</protein>
<dbReference type="SUPFAM" id="SSF144232">
    <property type="entry name" value="HIT/MYND zinc finger-like"/>
    <property type="match status" value="1"/>
</dbReference>
<evidence type="ECO:0000313" key="3">
    <source>
        <dbReference type="Proteomes" id="UP000239560"/>
    </source>
</evidence>
<accession>A0A2T0A0U7</accession>
<sequence length="137" mass="14694">MAPLAPYTLYCVACETRTTKQCSGCRELRICSPECQRLSGRRTSGTAATRASRSRTPRSPTSRLPGFSRSLAKQARSPLVRVIEPVDSSTTVGEKATAFVRFSGDSPKTTVPSRSHFALSPSPNCVALCSTHMPTAS</sequence>
<proteinExistence type="predicted"/>
<dbReference type="EMBL" id="LCTV02000011">
    <property type="protein sequence ID" value="PRQ71625.1"/>
    <property type="molecule type" value="Genomic_DNA"/>
</dbReference>
<reference evidence="2 3" key="1">
    <citation type="journal article" date="2018" name="Elife">
        <title>Functional genomics of lipid metabolism in the oleaginous yeast Rhodosporidium toruloides.</title>
        <authorList>
            <person name="Coradetti S.T."/>
            <person name="Pinel D."/>
            <person name="Geiselman G."/>
            <person name="Ito M."/>
            <person name="Mondo S."/>
            <person name="Reilly M.C."/>
            <person name="Cheng Y.F."/>
            <person name="Bauer S."/>
            <person name="Grigoriev I."/>
            <person name="Gladden J.M."/>
            <person name="Simmons B.A."/>
            <person name="Brem R."/>
            <person name="Arkin A.P."/>
            <person name="Skerker J.M."/>
        </authorList>
    </citation>
    <scope>NUCLEOTIDE SEQUENCE [LARGE SCALE GENOMIC DNA]</scope>
    <source>
        <strain evidence="2 3">NBRC 0880</strain>
    </source>
</reference>
<gene>
    <name evidence="2" type="ORF">AAT19DRAFT_9740</name>
</gene>
<dbReference type="Proteomes" id="UP000239560">
    <property type="component" value="Unassembled WGS sequence"/>
</dbReference>
<feature type="compositionally biased region" description="Low complexity" evidence="1">
    <location>
        <begin position="41"/>
        <end position="51"/>
    </location>
</feature>
<organism evidence="2 3">
    <name type="scientific">Rhodotorula toruloides</name>
    <name type="common">Yeast</name>
    <name type="synonym">Rhodosporidium toruloides</name>
    <dbReference type="NCBI Taxonomy" id="5286"/>
    <lineage>
        <taxon>Eukaryota</taxon>
        <taxon>Fungi</taxon>
        <taxon>Dikarya</taxon>
        <taxon>Basidiomycota</taxon>
        <taxon>Pucciniomycotina</taxon>
        <taxon>Microbotryomycetes</taxon>
        <taxon>Sporidiobolales</taxon>
        <taxon>Sporidiobolaceae</taxon>
        <taxon>Rhodotorula</taxon>
    </lineage>
</organism>
<feature type="region of interest" description="Disordered" evidence="1">
    <location>
        <begin position="38"/>
        <end position="72"/>
    </location>
</feature>
<comment type="caution">
    <text evidence="2">The sequence shown here is derived from an EMBL/GenBank/DDBJ whole genome shotgun (WGS) entry which is preliminary data.</text>
</comment>
<evidence type="ECO:0000313" key="2">
    <source>
        <dbReference type="EMBL" id="PRQ71625.1"/>
    </source>
</evidence>
<evidence type="ECO:0000256" key="1">
    <source>
        <dbReference type="SAM" id="MobiDB-lite"/>
    </source>
</evidence>